<dbReference type="Proteomes" id="UP000806542">
    <property type="component" value="Unassembled WGS sequence"/>
</dbReference>
<feature type="transmembrane region" description="Helical" evidence="7">
    <location>
        <begin position="252"/>
        <end position="277"/>
    </location>
</feature>
<evidence type="ECO:0000313" key="10">
    <source>
        <dbReference type="EMBL" id="MBE5040400.1"/>
    </source>
</evidence>
<keyword evidence="2" id="KW-1003">Cell membrane</keyword>
<dbReference type="Pfam" id="PF12704">
    <property type="entry name" value="MacB_PCD"/>
    <property type="match status" value="1"/>
</dbReference>
<gene>
    <name evidence="10" type="ORF">INF28_07980</name>
</gene>
<dbReference type="PANTHER" id="PTHR30572">
    <property type="entry name" value="MEMBRANE COMPONENT OF TRANSPORTER-RELATED"/>
    <property type="match status" value="1"/>
</dbReference>
<evidence type="ECO:0000256" key="1">
    <source>
        <dbReference type="ARBA" id="ARBA00004651"/>
    </source>
</evidence>
<protein>
    <submittedName>
        <fullName evidence="10">ABC transporter permease</fullName>
    </submittedName>
</protein>
<reference evidence="10" key="1">
    <citation type="submission" date="2020-10" db="EMBL/GenBank/DDBJ databases">
        <title>ChiBAC.</title>
        <authorList>
            <person name="Zenner C."/>
            <person name="Hitch T.C.A."/>
            <person name="Clavel T."/>
        </authorList>
    </citation>
    <scope>NUCLEOTIDE SEQUENCE</scope>
    <source>
        <strain evidence="10">DSM 107454</strain>
    </source>
</reference>
<dbReference type="Pfam" id="PF02687">
    <property type="entry name" value="FtsX"/>
    <property type="match status" value="1"/>
</dbReference>
<dbReference type="EMBL" id="JADCKB010000015">
    <property type="protein sequence ID" value="MBE5040400.1"/>
    <property type="molecule type" value="Genomic_DNA"/>
</dbReference>
<comment type="similarity">
    <text evidence="6">Belongs to the ABC-4 integral membrane protein family.</text>
</comment>
<accession>A0A9D5M4D9</accession>
<keyword evidence="4 7" id="KW-1133">Transmembrane helix</keyword>
<evidence type="ECO:0000256" key="5">
    <source>
        <dbReference type="ARBA" id="ARBA00023136"/>
    </source>
</evidence>
<proteinExistence type="inferred from homology"/>
<keyword evidence="11" id="KW-1185">Reference proteome</keyword>
<evidence type="ECO:0000256" key="6">
    <source>
        <dbReference type="ARBA" id="ARBA00038076"/>
    </source>
</evidence>
<dbReference type="GO" id="GO:0022857">
    <property type="term" value="F:transmembrane transporter activity"/>
    <property type="evidence" value="ECO:0007669"/>
    <property type="project" value="TreeGrafter"/>
</dbReference>
<keyword evidence="5 7" id="KW-0472">Membrane</keyword>
<dbReference type="InterPro" id="IPR003838">
    <property type="entry name" value="ABC3_permease_C"/>
</dbReference>
<dbReference type="AlphaFoldDB" id="A0A9D5M4D9"/>
<evidence type="ECO:0000259" key="8">
    <source>
        <dbReference type="Pfam" id="PF02687"/>
    </source>
</evidence>
<evidence type="ECO:0000256" key="4">
    <source>
        <dbReference type="ARBA" id="ARBA00022989"/>
    </source>
</evidence>
<comment type="caution">
    <text evidence="10">The sequence shown here is derived from an EMBL/GenBank/DDBJ whole genome shotgun (WGS) entry which is preliminary data.</text>
</comment>
<dbReference type="InterPro" id="IPR025857">
    <property type="entry name" value="MacB_PCD"/>
</dbReference>
<evidence type="ECO:0000256" key="7">
    <source>
        <dbReference type="SAM" id="Phobius"/>
    </source>
</evidence>
<dbReference type="GO" id="GO:0005886">
    <property type="term" value="C:plasma membrane"/>
    <property type="evidence" value="ECO:0007669"/>
    <property type="project" value="UniProtKB-SubCell"/>
</dbReference>
<name>A0A9D5M4D9_9FIRM</name>
<dbReference type="InterPro" id="IPR050250">
    <property type="entry name" value="Macrolide_Exporter_MacB"/>
</dbReference>
<feature type="transmembrane region" description="Helical" evidence="7">
    <location>
        <begin position="297"/>
        <end position="327"/>
    </location>
</feature>
<evidence type="ECO:0000256" key="3">
    <source>
        <dbReference type="ARBA" id="ARBA00022692"/>
    </source>
</evidence>
<feature type="domain" description="ABC3 transporter permease C-terminal" evidence="8">
    <location>
        <begin position="256"/>
        <end position="369"/>
    </location>
</feature>
<feature type="transmembrane region" description="Helical" evidence="7">
    <location>
        <begin position="6"/>
        <end position="24"/>
    </location>
</feature>
<sequence length="376" mass="40422">MRSLLTMLGIIIGVAAVIILISLMNGMTKMMTDQFAEIGTSTITVMVQNRGGSRTIDPDTFYQFRDEHTDLVNWVTPTVTVSQATVKTASSSDSISTSVTGINEEYADIKKLELTEGRFLQYMDVEQKQKVCVIGSYIQKEFFGSASALNQLIKINGNSFKIVGILEEKEDSESGSGDEVIYIPYTTAINYAQTDFISSYTLNAVSDDKVDAAMAQINTMLLQKVGDSDYYQVNSMKQIMDMANQLTGTMKTLLVCIAGISLLVGGIGIMNIMLVSVTERTREIGIRKSLGAKGKDIMSQFVIEAGTISGVGGVLGIIAGSVLSLTFGKMLGLTAYPSLGAIAIAFGVSVGIGILFGYLPAKNAARLNPIDALRHE</sequence>
<organism evidence="10 11">
    <name type="scientific">Ructibacterium gallinarum</name>
    <dbReference type="NCBI Taxonomy" id="2779355"/>
    <lineage>
        <taxon>Bacteria</taxon>
        <taxon>Bacillati</taxon>
        <taxon>Bacillota</taxon>
        <taxon>Clostridia</taxon>
        <taxon>Eubacteriales</taxon>
        <taxon>Oscillospiraceae</taxon>
        <taxon>Ructibacterium</taxon>
    </lineage>
</organism>
<evidence type="ECO:0000259" key="9">
    <source>
        <dbReference type="Pfam" id="PF12704"/>
    </source>
</evidence>
<keyword evidence="3 7" id="KW-0812">Transmembrane</keyword>
<evidence type="ECO:0000313" key="11">
    <source>
        <dbReference type="Proteomes" id="UP000806542"/>
    </source>
</evidence>
<feature type="transmembrane region" description="Helical" evidence="7">
    <location>
        <begin position="339"/>
        <end position="359"/>
    </location>
</feature>
<evidence type="ECO:0000256" key="2">
    <source>
        <dbReference type="ARBA" id="ARBA00022475"/>
    </source>
</evidence>
<feature type="domain" description="MacB-like periplasmic core" evidence="9">
    <location>
        <begin position="3"/>
        <end position="218"/>
    </location>
</feature>
<comment type="subcellular location">
    <subcellularLocation>
        <location evidence="1">Cell membrane</location>
        <topology evidence="1">Multi-pass membrane protein</topology>
    </subcellularLocation>
</comment>
<dbReference type="PANTHER" id="PTHR30572:SF4">
    <property type="entry name" value="ABC TRANSPORTER PERMEASE YTRF"/>
    <property type="match status" value="1"/>
</dbReference>